<keyword evidence="5" id="KW-0175">Coiled coil</keyword>
<keyword evidence="6 7" id="KW-1015">Disulfide bond</keyword>
<dbReference type="GO" id="GO:0005509">
    <property type="term" value="F:calcium ion binding"/>
    <property type="evidence" value="ECO:0007669"/>
    <property type="project" value="InterPro"/>
</dbReference>
<keyword evidence="13" id="KW-1185">Reference proteome</keyword>
<dbReference type="GO" id="GO:0005576">
    <property type="term" value="C:extracellular region"/>
    <property type="evidence" value="ECO:0007669"/>
    <property type="project" value="TreeGrafter"/>
</dbReference>
<dbReference type="InterPro" id="IPR000742">
    <property type="entry name" value="EGF"/>
</dbReference>
<feature type="domain" description="EGF-like" evidence="10">
    <location>
        <begin position="140"/>
        <end position="179"/>
    </location>
</feature>
<keyword evidence="4" id="KW-0106">Calcium</keyword>
<dbReference type="CDD" id="cd00054">
    <property type="entry name" value="EGF_CA"/>
    <property type="match status" value="1"/>
</dbReference>
<reference evidence="12" key="1">
    <citation type="submission" date="2025-08" db="UniProtKB">
        <authorList>
            <consortium name="Ensembl"/>
        </authorList>
    </citation>
    <scope>IDENTIFICATION</scope>
</reference>
<dbReference type="AlphaFoldDB" id="A0A3B4AU34"/>
<protein>
    <submittedName>
        <fullName evidence="12">Uncharacterized protein</fullName>
    </submittedName>
</protein>
<dbReference type="PROSITE" id="PS00022">
    <property type="entry name" value="EGF_1"/>
    <property type="match status" value="1"/>
</dbReference>
<dbReference type="InterPro" id="IPR001881">
    <property type="entry name" value="EGF-like_Ca-bd_dom"/>
</dbReference>
<name>A0A3B4AU34_9GOBI</name>
<dbReference type="Ensembl" id="ENSPMGT00000022062.1">
    <property type="protein sequence ID" value="ENSPMGP00000020697.1"/>
    <property type="gene ID" value="ENSPMGG00000016755.1"/>
</dbReference>
<feature type="compositionally biased region" description="Pro residues" evidence="8">
    <location>
        <begin position="183"/>
        <end position="196"/>
    </location>
</feature>
<dbReference type="PANTHER" id="PTHR14949">
    <property type="entry name" value="EGF-LIKE-DOMAIN, MULTIPLE 7, 8"/>
    <property type="match status" value="1"/>
</dbReference>
<evidence type="ECO:0000256" key="2">
    <source>
        <dbReference type="ARBA" id="ARBA00022729"/>
    </source>
</evidence>
<evidence type="ECO:0000259" key="10">
    <source>
        <dbReference type="PROSITE" id="PS50026"/>
    </source>
</evidence>
<organism evidence="12 13">
    <name type="scientific">Periophthalmus magnuspinnatus</name>
    <dbReference type="NCBI Taxonomy" id="409849"/>
    <lineage>
        <taxon>Eukaryota</taxon>
        <taxon>Metazoa</taxon>
        <taxon>Chordata</taxon>
        <taxon>Craniata</taxon>
        <taxon>Vertebrata</taxon>
        <taxon>Euteleostomi</taxon>
        <taxon>Actinopterygii</taxon>
        <taxon>Neopterygii</taxon>
        <taxon>Teleostei</taxon>
        <taxon>Neoteleostei</taxon>
        <taxon>Acanthomorphata</taxon>
        <taxon>Gobiaria</taxon>
        <taxon>Gobiiformes</taxon>
        <taxon>Gobioidei</taxon>
        <taxon>Gobiidae</taxon>
        <taxon>Oxudercinae</taxon>
        <taxon>Periophthalmus</taxon>
    </lineage>
</organism>
<dbReference type="InterPro" id="IPR000152">
    <property type="entry name" value="EGF-type_Asp/Asn_hydroxyl_site"/>
</dbReference>
<feature type="chain" id="PRO_5017456430" evidence="9">
    <location>
        <begin position="19"/>
        <end position="304"/>
    </location>
</feature>
<dbReference type="Gene3D" id="2.10.25.10">
    <property type="entry name" value="Laminin"/>
    <property type="match status" value="2"/>
</dbReference>
<evidence type="ECO:0000256" key="4">
    <source>
        <dbReference type="ARBA" id="ARBA00022837"/>
    </source>
</evidence>
<evidence type="ECO:0000256" key="8">
    <source>
        <dbReference type="SAM" id="MobiDB-lite"/>
    </source>
</evidence>
<keyword evidence="1 7" id="KW-0245">EGF-like domain</keyword>
<dbReference type="PROSITE" id="PS00010">
    <property type="entry name" value="ASX_HYDROXYL"/>
    <property type="match status" value="1"/>
</dbReference>
<reference evidence="12" key="2">
    <citation type="submission" date="2025-09" db="UniProtKB">
        <authorList>
            <consortium name="Ensembl"/>
        </authorList>
    </citation>
    <scope>IDENTIFICATION</scope>
</reference>
<evidence type="ECO:0000256" key="3">
    <source>
        <dbReference type="ARBA" id="ARBA00022737"/>
    </source>
</evidence>
<keyword evidence="2 9" id="KW-0732">Signal</keyword>
<evidence type="ECO:0000256" key="6">
    <source>
        <dbReference type="ARBA" id="ARBA00023157"/>
    </source>
</evidence>
<comment type="caution">
    <text evidence="7">Lacks conserved residue(s) required for the propagation of feature annotation.</text>
</comment>
<feature type="domain" description="EMI" evidence="11">
    <location>
        <begin position="27"/>
        <end position="107"/>
    </location>
</feature>
<evidence type="ECO:0000259" key="11">
    <source>
        <dbReference type="PROSITE" id="PS51041"/>
    </source>
</evidence>
<dbReference type="PROSITE" id="PS50026">
    <property type="entry name" value="EGF_3"/>
    <property type="match status" value="2"/>
</dbReference>
<dbReference type="InterPro" id="IPR049883">
    <property type="entry name" value="NOTCH1_EGF-like"/>
</dbReference>
<dbReference type="FunFam" id="2.10.25.10:FF:000010">
    <property type="entry name" value="Pro-epidermal growth factor"/>
    <property type="match status" value="1"/>
</dbReference>
<dbReference type="Pfam" id="PF07645">
    <property type="entry name" value="EGF_CA"/>
    <property type="match status" value="1"/>
</dbReference>
<feature type="disulfide bond" evidence="7">
    <location>
        <begin position="128"/>
        <end position="137"/>
    </location>
</feature>
<evidence type="ECO:0000313" key="13">
    <source>
        <dbReference type="Proteomes" id="UP000261520"/>
    </source>
</evidence>
<evidence type="ECO:0000256" key="9">
    <source>
        <dbReference type="SAM" id="SignalP"/>
    </source>
</evidence>
<evidence type="ECO:0000313" key="12">
    <source>
        <dbReference type="Ensembl" id="ENSPMGP00000020697.1"/>
    </source>
</evidence>
<dbReference type="GO" id="GO:0005102">
    <property type="term" value="F:signaling receptor binding"/>
    <property type="evidence" value="ECO:0007669"/>
    <property type="project" value="TreeGrafter"/>
</dbReference>
<feature type="signal peptide" evidence="9">
    <location>
        <begin position="1"/>
        <end position="18"/>
    </location>
</feature>
<dbReference type="SMART" id="SM00181">
    <property type="entry name" value="EGF"/>
    <property type="match status" value="2"/>
</dbReference>
<dbReference type="InterPro" id="IPR050969">
    <property type="entry name" value="Dev_Signal_Modulators"/>
</dbReference>
<dbReference type="PANTHER" id="PTHR14949:SF56">
    <property type="entry name" value="EGF-LIKE-DOMAIN, MULTIPLE 7"/>
    <property type="match status" value="1"/>
</dbReference>
<dbReference type="SUPFAM" id="SSF57196">
    <property type="entry name" value="EGF/Laminin"/>
    <property type="match status" value="2"/>
</dbReference>
<accession>A0A3B4AU34</accession>
<dbReference type="InterPro" id="IPR018097">
    <property type="entry name" value="EGF_Ca-bd_CS"/>
</dbReference>
<dbReference type="Pfam" id="PF07546">
    <property type="entry name" value="EMI"/>
    <property type="match status" value="1"/>
</dbReference>
<feature type="region of interest" description="Disordered" evidence="8">
    <location>
        <begin position="180"/>
        <end position="203"/>
    </location>
</feature>
<dbReference type="GO" id="GO:0009986">
    <property type="term" value="C:cell surface"/>
    <property type="evidence" value="ECO:0007669"/>
    <property type="project" value="TreeGrafter"/>
</dbReference>
<feature type="domain" description="EGF-like" evidence="10">
    <location>
        <begin position="106"/>
        <end position="138"/>
    </location>
</feature>
<dbReference type="SMART" id="SM00179">
    <property type="entry name" value="EGF_CA"/>
    <property type="match status" value="1"/>
</dbReference>
<evidence type="ECO:0000256" key="7">
    <source>
        <dbReference type="PROSITE-ProRule" id="PRU00076"/>
    </source>
</evidence>
<dbReference type="InterPro" id="IPR011489">
    <property type="entry name" value="EMI_domain"/>
</dbReference>
<keyword evidence="3" id="KW-0677">Repeat</keyword>
<evidence type="ECO:0000256" key="5">
    <source>
        <dbReference type="ARBA" id="ARBA00023054"/>
    </source>
</evidence>
<dbReference type="Proteomes" id="UP000261520">
    <property type="component" value="Unplaced"/>
</dbReference>
<feature type="disulfide bond" evidence="7">
    <location>
        <begin position="110"/>
        <end position="120"/>
    </location>
</feature>
<dbReference type="PROSITE" id="PS51041">
    <property type="entry name" value="EMI"/>
    <property type="match status" value="1"/>
</dbReference>
<proteinExistence type="predicted"/>
<dbReference type="PROSITE" id="PS01186">
    <property type="entry name" value="EGF_2"/>
    <property type="match status" value="2"/>
</dbReference>
<feature type="disulfide bond" evidence="7">
    <location>
        <begin position="144"/>
        <end position="154"/>
    </location>
</feature>
<evidence type="ECO:0000256" key="1">
    <source>
        <dbReference type="ARBA" id="ARBA00022536"/>
    </source>
</evidence>
<dbReference type="PROSITE" id="PS01187">
    <property type="entry name" value="EGF_CA"/>
    <property type="match status" value="1"/>
</dbReference>
<dbReference type="STRING" id="409849.ENSPMGP00000020697"/>
<sequence length="304" mass="34406">MNQVLLLHSSLFIFHVMGTPQLHTHHGRRVCGQSSLHSHKIVMATQSYAQAAHRPYITLCNGHRLCSTYKTVYSTAYRVVTRLTPYSHFYPECCPGWKRLHSHNCNQAVCTHNCMNGGTCYKPNQCACPLGWRGHQCQTDVNECSEQRPCAHKCVNTAGSYRCECRDGFRLMGDGRSCQSLPSLPPPPLPPSPPQPATTNQHTPEMSRELCLLNLVENVTEEVQNLRNRVELLEKTLQMALTPYNSIFPLSGEEGLSEKTTLLSYSFQQLDRIDSLSEQIGFLEERLGTCNDLCQETRKMENVY</sequence>